<gene>
    <name evidence="13" type="primary">atpF</name>
    <name evidence="16" type="ORF">LZ538_01015</name>
</gene>
<evidence type="ECO:0000256" key="11">
    <source>
        <dbReference type="ARBA" id="ARBA00025614"/>
    </source>
</evidence>
<evidence type="ECO:0000256" key="6">
    <source>
        <dbReference type="ARBA" id="ARBA00022989"/>
    </source>
</evidence>
<comment type="caution">
    <text evidence="16">The sequence shown here is derived from an EMBL/GenBank/DDBJ whole genome shotgun (WGS) entry which is preliminary data.</text>
</comment>
<evidence type="ECO:0000256" key="1">
    <source>
        <dbReference type="ARBA" id="ARBA00005513"/>
    </source>
</evidence>
<dbReference type="Proteomes" id="UP001165342">
    <property type="component" value="Unassembled WGS sequence"/>
</dbReference>
<evidence type="ECO:0000256" key="3">
    <source>
        <dbReference type="ARBA" id="ARBA00022547"/>
    </source>
</evidence>
<evidence type="ECO:0000256" key="15">
    <source>
        <dbReference type="SAM" id="Coils"/>
    </source>
</evidence>
<organism evidence="16 17">
    <name type="scientific">Sphingomonas hankyongi</name>
    <dbReference type="NCBI Taxonomy" id="2908209"/>
    <lineage>
        <taxon>Bacteria</taxon>
        <taxon>Pseudomonadati</taxon>
        <taxon>Pseudomonadota</taxon>
        <taxon>Alphaproteobacteria</taxon>
        <taxon>Sphingomonadales</taxon>
        <taxon>Sphingomonadaceae</taxon>
        <taxon>Sphingomonas</taxon>
    </lineage>
</organism>
<comment type="function">
    <text evidence="10 13">F(1)F(0) ATP synthase produces ATP from ADP in the presence of a proton or sodium gradient. F-type ATPases consist of two structural domains, F(1) containing the extramembraneous catalytic core and F(0) containing the membrane proton channel, linked together by a central stalk and a peripheral stalk. During catalysis, ATP synthesis in the catalytic domain of F(1) is coupled via a rotary mechanism of the central stalk subunits to proton translocation.</text>
</comment>
<keyword evidence="2 13" id="KW-0813">Transport</keyword>
<dbReference type="EMBL" id="JAMGBE010000001">
    <property type="protein sequence ID" value="MCL6728636.1"/>
    <property type="molecule type" value="Genomic_DNA"/>
</dbReference>
<proteinExistence type="inferred from homology"/>
<dbReference type="InterPro" id="IPR050059">
    <property type="entry name" value="ATP_synthase_B_chain"/>
</dbReference>
<dbReference type="RefSeq" id="WP_249830142.1">
    <property type="nucleotide sequence ID" value="NZ_JAMGBE010000001.1"/>
</dbReference>
<dbReference type="HAMAP" id="MF_01398">
    <property type="entry name" value="ATP_synth_b_bprime"/>
    <property type="match status" value="1"/>
</dbReference>
<reference evidence="16" key="1">
    <citation type="submission" date="2022-05" db="EMBL/GenBank/DDBJ databases">
        <authorList>
            <person name="Jo J.-H."/>
            <person name="Im W.-T."/>
        </authorList>
    </citation>
    <scope>NUCLEOTIDE SEQUENCE</scope>
    <source>
        <strain evidence="16">SE220</strain>
    </source>
</reference>
<feature type="coiled-coil region" evidence="15">
    <location>
        <begin position="41"/>
        <end position="93"/>
    </location>
</feature>
<keyword evidence="15" id="KW-0175">Coiled coil</keyword>
<evidence type="ECO:0000256" key="14">
    <source>
        <dbReference type="RuleBase" id="RU003848"/>
    </source>
</evidence>
<protein>
    <recommendedName>
        <fullName evidence="13">ATP synthase subunit b</fullName>
    </recommendedName>
    <alternativeName>
        <fullName evidence="13">ATP synthase F(0) sector subunit b</fullName>
    </alternativeName>
    <alternativeName>
        <fullName evidence="13">ATPase subunit I</fullName>
    </alternativeName>
    <alternativeName>
        <fullName evidence="13">F-type ATPase subunit b</fullName>
        <shortName evidence="13">F-ATPase subunit b</shortName>
    </alternativeName>
</protein>
<name>A0ABT0RYU4_9SPHN</name>
<dbReference type="PANTHER" id="PTHR33445">
    <property type="entry name" value="ATP SYNTHASE SUBUNIT B', CHLOROPLASTIC"/>
    <property type="match status" value="1"/>
</dbReference>
<comment type="subcellular location">
    <subcellularLocation>
        <location evidence="13">Cell membrane</location>
        <topology evidence="13">Single-pass membrane protein</topology>
    </subcellularLocation>
    <subcellularLocation>
        <location evidence="12">Endomembrane system</location>
        <topology evidence="12">Single-pass membrane protein</topology>
    </subcellularLocation>
</comment>
<comment type="similarity">
    <text evidence="1 13 14">Belongs to the ATPase B chain family.</text>
</comment>
<keyword evidence="4 13" id="KW-0812">Transmembrane</keyword>
<evidence type="ECO:0000256" key="13">
    <source>
        <dbReference type="HAMAP-Rule" id="MF_01398"/>
    </source>
</evidence>
<evidence type="ECO:0000256" key="12">
    <source>
        <dbReference type="ARBA" id="ARBA00037847"/>
    </source>
</evidence>
<comment type="subunit">
    <text evidence="13">F-type ATPases have 2 components, F(1) - the catalytic core - and F(0) - the membrane proton channel. F(1) has five subunits: alpha(3), beta(3), gamma(1), delta(1), epsilon(1). F(0) has three main subunits: a(1), b(2) and c(10-14). The alpha and beta chains form an alternating ring which encloses part of the gamma chain. F(1) is attached to F(0) by a central stalk formed by the gamma and epsilon chains, while a peripheral stalk is formed by the delta and b chains.</text>
</comment>
<evidence type="ECO:0000256" key="9">
    <source>
        <dbReference type="ARBA" id="ARBA00023310"/>
    </source>
</evidence>
<evidence type="ECO:0000256" key="10">
    <source>
        <dbReference type="ARBA" id="ARBA00025198"/>
    </source>
</evidence>
<keyword evidence="13" id="KW-1003">Cell membrane</keyword>
<sequence length="163" mass="17830">MPQIEQLPFIFSSQLFWLAIVFGIIFFGIGRGMLPKIQSTVEAREQKIAEDLERAKSARAEAEETEAAWRARMDAARAEAAKLAQDARQESSRDTEAQVRGAADKISLRVEAAAKQIREAVTSARKEIETVAADATQDMVARLTGITVNEKEAAAAVKAELNV</sequence>
<keyword evidence="5 13" id="KW-0375">Hydrogen ion transport</keyword>
<accession>A0ABT0RYU4</accession>
<evidence type="ECO:0000256" key="2">
    <source>
        <dbReference type="ARBA" id="ARBA00022448"/>
    </source>
</evidence>
<evidence type="ECO:0000256" key="5">
    <source>
        <dbReference type="ARBA" id="ARBA00022781"/>
    </source>
</evidence>
<keyword evidence="8 13" id="KW-0472">Membrane</keyword>
<feature type="transmembrane region" description="Helical" evidence="13">
    <location>
        <begin position="15"/>
        <end position="34"/>
    </location>
</feature>
<evidence type="ECO:0000313" key="17">
    <source>
        <dbReference type="Proteomes" id="UP001165342"/>
    </source>
</evidence>
<dbReference type="InterPro" id="IPR002146">
    <property type="entry name" value="ATP_synth_b/b'su_bac/chlpt"/>
</dbReference>
<keyword evidence="9 13" id="KW-0066">ATP synthesis</keyword>
<evidence type="ECO:0000256" key="8">
    <source>
        <dbReference type="ARBA" id="ARBA00023136"/>
    </source>
</evidence>
<keyword evidence="17" id="KW-1185">Reference proteome</keyword>
<keyword evidence="7 13" id="KW-0406">Ion transport</keyword>
<evidence type="ECO:0000256" key="4">
    <source>
        <dbReference type="ARBA" id="ARBA00022692"/>
    </source>
</evidence>
<dbReference type="PANTHER" id="PTHR33445:SF1">
    <property type="entry name" value="ATP SYNTHASE SUBUNIT B"/>
    <property type="match status" value="1"/>
</dbReference>
<keyword evidence="3 13" id="KW-0138">CF(0)</keyword>
<evidence type="ECO:0000313" key="16">
    <source>
        <dbReference type="EMBL" id="MCL6728636.1"/>
    </source>
</evidence>
<evidence type="ECO:0000256" key="7">
    <source>
        <dbReference type="ARBA" id="ARBA00023065"/>
    </source>
</evidence>
<comment type="function">
    <text evidence="11">Component of the F(0) channel, it forms part of the peripheral stalk, linking F(1) to F(0). The b'-subunit is a diverged and duplicated form of b found in plants and photosynthetic bacteria.</text>
</comment>
<keyword evidence="6 13" id="KW-1133">Transmembrane helix</keyword>
<dbReference type="Pfam" id="PF00430">
    <property type="entry name" value="ATP-synt_B"/>
    <property type="match status" value="1"/>
</dbReference>